<reference evidence="3 4" key="1">
    <citation type="submission" date="2018-04" db="EMBL/GenBank/DDBJ databases">
        <title>The genome of golden apple snail Pomacea canaliculata provides insight into stress tolerance and invasive adaptation.</title>
        <authorList>
            <person name="Liu C."/>
            <person name="Liu B."/>
            <person name="Ren Y."/>
            <person name="Zhang Y."/>
            <person name="Wang H."/>
            <person name="Li S."/>
            <person name="Jiang F."/>
            <person name="Yin L."/>
            <person name="Zhang G."/>
            <person name="Qian W."/>
            <person name="Fan W."/>
        </authorList>
    </citation>
    <scope>NUCLEOTIDE SEQUENCE [LARGE SCALE GENOMIC DNA]</scope>
    <source>
        <strain evidence="3">SZHN2017</strain>
        <tissue evidence="3">Muscle</tissue>
    </source>
</reference>
<dbReference type="Gene3D" id="3.30.70.3030">
    <property type="match status" value="1"/>
</dbReference>
<dbReference type="Proteomes" id="UP000245119">
    <property type="component" value="Linkage Group LG9"/>
</dbReference>
<proteinExistence type="predicted"/>
<dbReference type="GO" id="GO:0005319">
    <property type="term" value="F:lipid transporter activity"/>
    <property type="evidence" value="ECO:0007669"/>
    <property type="project" value="InterPro"/>
</dbReference>
<organism evidence="3 4">
    <name type="scientific">Pomacea canaliculata</name>
    <name type="common">Golden apple snail</name>
    <dbReference type="NCBI Taxonomy" id="400727"/>
    <lineage>
        <taxon>Eukaryota</taxon>
        <taxon>Metazoa</taxon>
        <taxon>Spiralia</taxon>
        <taxon>Lophotrochozoa</taxon>
        <taxon>Mollusca</taxon>
        <taxon>Gastropoda</taxon>
        <taxon>Caenogastropoda</taxon>
        <taxon>Architaenioglossa</taxon>
        <taxon>Ampullarioidea</taxon>
        <taxon>Ampullariidae</taxon>
        <taxon>Pomacea</taxon>
    </lineage>
</organism>
<comment type="caution">
    <text evidence="3">The sequence shown here is derived from an EMBL/GenBank/DDBJ whole genome shotgun (WGS) entry which is preliminary data.</text>
</comment>
<dbReference type="InterPro" id="IPR001747">
    <property type="entry name" value="Vitellogenin_N"/>
</dbReference>
<evidence type="ECO:0000313" key="4">
    <source>
        <dbReference type="Proteomes" id="UP000245119"/>
    </source>
</evidence>
<dbReference type="Gene3D" id="1.25.10.20">
    <property type="entry name" value="Vitellinogen, superhelical"/>
    <property type="match status" value="1"/>
</dbReference>
<sequence length="4778" mass="527200">MWLAGLVLGMALLPMSQSYFFEVKSVNETDDGHRLHSLSVDSLVQFVKDGMMLENPLGWDLTKKFLFAVDAQGSVRLVHCHPQDHDELLVIKKALASIFSVTVQLEEDKDEWVYSVEEEDHLGRLTHDYKAQRTQAGLRLERKHYSSQDAQRFHDKTLHYDQQGTLQSAESRDRVLLKDMTGGQRSSVLLPGEVPHKISASGDFPDIESTATVTVKLDSKRPAALTDDLFEGLTVHSLQSQRKEKKHSFEEVATNISRSFRCLQRYSQKDDVNRSLCVNDLRRALRSLHSKDYKQLIDSIVGKDCLTNDTSCEDRRLVVIDVVANIGDVTSQQLLMTHVLSREPPVNEELRRVFIHCAALTRPEEAFVTAIEGFCFGKDGEYHGKTHMDRAQSRACLALGSLIRNLASSGRLDLADRLASQLETWLDKHAEADSHVSKRDTWHTDPEHEEHHVSKAVLLHALGNGALLRSRRHLIAHARPNHGHQVWRRAALDALRHYKCKESASVMMDSVLHEEKHSVRQMALSVYVKHPLRNNVSKEEENNLLSQNYTYPAVARVKRNLLEKVLFKFKLEVPKVDWSKQLGTKDVGASFGVYFENGIDVLFKVLSGYVDLTVHDKLWAEAHIGLINKKWDLLLVEVCYRGRLSYNMNIIKDLTVGLMEDVSSAFDHIANRIIQPMEDFANKLATQYQNQSSNQTKSGFDSLAQAVKRLPLRTERALNSTVALSDVANSLNIADSAVVALPFGEKEIRSAINTVLSHLGQVSQAPRQVFGIIERAKMGYQLAMQRILESTSRIKQATSFLTGSRNTFMNAGHELKQVRQTITALVNKLKAQHARKKRAANMFGDLGKNLASSVDMVLSDLYDKADAMTQQLDDVSTNSARDLQEGLDKQTLYTELLKTSFESFKEAIDMVKSRINALFGQKFHPAFPNQRRECDDGCGCGFYPTDCGRYGHPGLDLKWDAGWKIPSPVAGMMFMEGTNAVRIEPQTQGFEDYDIILSNIIVDVSFDIGDEGVFVDANQTIGVAAGLNRCDVSHFHLAMRRRAPDTALCYYVDPSPFLDTMQPIPTWQQECKDFTFKHIGQVIDFSKLSEGFAVIMKELKRFALDVGKQLLIKVIDKLPDTGFIGTMKNIAGDVVRDLDLDPANLKNLFTKGRNAAKTFFKNISIKKFNVSSVMRMAGKVVSNPRLQASLSRVTGLISSAQNLIKAPAVGRLTSLATGSLGRLLSSRRVTTGSGLSLANVFSSVTSFVSGRAAMVTALKASSPQLCPSFGTALSRATGSTCIAHEDCLGIDCDVTFHQVYISGKMDITLRVYPEQHKVMLTASGQNHDLSDEGVKTVVTGLTVLKVFNVKFKVGVEWQGRELHFSLSISACALEHCLPEVPLMKNLRVEPTGRRKRSTRDLLGRFLGRMDSLPMDGITKMFSDFSLPMADIVEQFNGIQETISSALEPKNTPSKPTLTAEFRNPLDHKDKGTFPLPGENGEVNLMFFVFYFSYPMGPCLFEIGFSAGGAIGMSLNFDIKAIDSFLQTEIKPWISGKIEASLSLSIVVAKAGIKLTGYLLKTAYPLTLTTNYTKQPVISTKALDVELIPLELVLRAWVEVLFGLFSWDTVLWHWSADPIRTNVWKKIVNKSDLGPPRFPYCDRVSEMCSSRQRRDIGQASAGCLIRQVENRHPNDPAFKLEFRVEDEDSDLRLWYAIGDYAGGTNVQTWTEMRGASLLMPATLPCGIPLYFLVKAQNSQGLETTGSCSLPSYDCTFPDGRIDMDYRCTSHPSRLSGRVVMYEDTTLTTDGLLHAVGYSPSSYGHEVADWLPFNVSRATSHPEAPGDLSFFDAPRMGRLTSRPVMSLKTSTAQHCASECLKLSTCVSFTYIQHLSQCELQEMVEGVDAKRVSDSRCLTYERLGKLYTGTLRYDNLLLSHGTKYFINVQVQNTLGYRATLTSPGTMADFTPPEPSFLGEVIRDSLHAGGCNVSVIQRCQDAVSGSLNHRTIIDGQGSMAVFNGNRRGQEMLFTMENFQVSANWEQFKDEECGIHGYTWAVGTTMCGSDVISFRDPHINISNPDDWVNTGLAKNVALLEGRYFVTVQGVSDIVHGGDLVTTVCHSTPFTVDTSPPHLNSVDQVLFDEDFRFLVVYFSASDSISGIKSMELGLGRTKYDVELRRYMPLEIRGTSGNTYLVEEEFETASGSPAWIRLKLTNNVGLSVTGYADTPILIDSTPPVAGHVHDGLVLGKDIDFQVNSSQVCAHWENFADPESSIDSFLWGVGLGPGKDDVVRFQTLSSNTKWYCYPTSLLHNTTYFCTIVAYNKALNQKSVNASSSGVLVDITLPVSGVVMDGPDIRGDIAFTSNTAVVASSWTNFSDPESGIAFYTLAVFVNNILLKTFSPVLGETFRDSSFSLKHGDFVYIKVEATNRAGGKVSASSDGMLVDHSAPQLQKLWPSIVDRFQTRDDLLYFSWDFTDPESGIAEYRCAVYEVYQGRKTKLWPVTSDLYVVHLNASSPTEQELKLEQMKLQNGAKYSLKVTAMNRAEMAASEETGGILVDVTAPDILQVRLARIDEEEEVNGNGEVEHVDGEPLVVTWSAHDAESGINKMSVCVWEAGTHDCFSSALETNKKTFDSSVVASTTFTGLSLNQSSDDLKVLYKVYVIVVNNAGVASSVQTSRSFLVVRANVPGVVHTGRTMFEGHLFSYDKAAIAITFSGFSSDACSIVGYEWAVGTKPFYTDVLPYTDFGLVVDDSGLGYAQTDMMQFESQTYFATVRARTGQGCHESYIVSSSEGFTLDTTPPTVTFRKGEGQMSSQVVYQTVDDKLAVLWESKDPSGINSTRLILNSNSGLNSNPHTLQVPSITDTFVDIQHKLSLGESLYITMLTSDNAGNEMMTHLPLVTFDSTPPSLTELTCTDVISALSPLLTCRWLSIEETESALQMVHFGLGRGRSSPDLLNMTSISVNSQQWSVYADFVMSSTLNEMYVLVMMINGAGLQAEVTLKVTVDHTPPTIGSVIFVSSPQPGYHENEQKCQTSQDYMEICIKTIIDDEAKIDSVEIALGSSRGSSDIRDFHQYPVIDGLYVLNSLGLAKGSTVYASVRVTNAAGLYTIAHSNGIVISPEPRLRVWDGPSDEDVDGQADCYVIQGGWSYSDPCPIVTAEWSVQDLSERMVVNFTTLPEGSRRFYNDLLTLNTFVTYVNLRPDPATVRDGLGEKDQDFQEATDQLTGNWDSFGNVMSSLPSDHIVRYEAALGTDRRYATTRSDVHSFEDVGLSTNATFYGLHLTAKIVTYYVTVRAYSAAGSFVESSSDGIKVGYSADVTPGQVFVDQFQSSTSTIRFWWNNFVSDMVITHHYAGVSTSPPAWGNSTNECHVILSHAASQFDVSPLQSLENDAFGQLTGLSLTHGQTYYVTLVVENQMEQCSSAVSQGTLVDTTPPLPGRIGVDGVNGDTVIFLHSPQTVIVNLNDFSDPESGIKKTQVQLLSSLECNAELHYNTMTEIRSVAAANETRIEIRKLDLQEGLLYFLRVTVTNGASMETQTFSQPIILDTSSPTPGSVKLGQDWTGSEPVFQNETHVLGGMLAVGSISSNVRCLTEVDLFSPEGKQKWTALSGSFAADCAGFDGSDLHVITRHNPYLTGMDRGAAQYPSLPWREGDYKFYMSTASGKNILSGVALASPNLQPPFLVQNDLTQKTLSSQACNSTLSSCSYDTMNTSGENSLRTDDDCGIGFSFIDDGASTKALFWVQDKLQLKRTWISLESIPASFLANYVLRLTKRVENNKDSWETTLFVDGRNVGGFSGLQFMDNFVVSVYTWNIDEFFQPVVDPFDPFKAVLTLKSVVIPVAQRPLCSFGAAFQDHVSGVKEIWAGVSNSVNTTANVVPYRLVRSFCLPCLLGCTNICSACNSTSLQDDYKVFSISIDSLHLIAANEVINTSVKDNSTHNTTAAEMSLFRLPTYFLDIRVIDHSGLTQEVKSAGIIIDTSPPVINFFRCFDPMYSYEESIIFLGNNNSVGVTWDASEDISNVAEVWVCVGTQPGLGDIAPKLLMNRSADRHVFENMHGSLNEGEQYFATLEIKNEAGLSAQAQVNFTVHTVLPDLSALTLSPANATILSFSGQQVALVSDTKNLELNLQAGLGPDTSTDVEFYEYAIGTDSGKEDIFPRTRVGWRNATKVAIVDGFMHVDAAPEAISLGDYVKRNYTSDMQPDPSANKLTMEPGRCLKQRVFGVSKAHVTTARDVMPVCRKRARDIIIEGANASQEISMNTSHLSGTPGIGKEMKIKVKISRGGLMAGVLSDQDLNSQYGSSASTQFSPFVVAPDPHVDPTTRWLKKRLVAMPGPNIFMTPLAMTTFADDIDFTYTLPSSVTVPLNATVHLLFWNAQLKQWQSPEELCLHSSETFNSTTRVMYVKGVAGVGCSQAKSLYDVSVNYSCPRAACRRYLLRLPRSAPPPTNLPPAPLDQHRLAVSQDIIGRLSASLMTFVRTYSSVIQQLRAFSPTTPSLDENVIHSQRKRRSVVVPSQWTSSFNPRMLTVAVITTDIPNQPPTIQNTSFALLEDQDGGYSFSISYVDEEDDKLKFRAAAQPQHGAVTVSEDGRLQYIPDPNFSGIDIIYIVGEEVLGPSEIALGLKPNVVNFTIIVHVTEMNDPPAIFYLPARNDSHVAQILQVGPTAGNGLNVSVFIEGNTTTVVHLASILFGDVDETHFRSRKDSWLSKLKVKSAYGEMGLIFHDQFRGDVIGILWKPGVMEEKEFKVPNMTARKPAISESSDIALTLNLEAIADDIRVLGGDLVSRVDVKVKNRCS</sequence>
<evidence type="ECO:0000313" key="3">
    <source>
        <dbReference type="EMBL" id="PVD25373.1"/>
    </source>
</evidence>
<protein>
    <recommendedName>
        <fullName evidence="2">Apple domain-containing protein</fullName>
    </recommendedName>
</protein>
<dbReference type="PANTHER" id="PTHR16897">
    <property type="entry name" value="OS10G0105400 PROTEIN"/>
    <property type="match status" value="1"/>
</dbReference>
<keyword evidence="4" id="KW-1185">Reference proteome</keyword>
<feature type="signal peptide" evidence="1">
    <location>
        <begin position="1"/>
        <end position="18"/>
    </location>
</feature>
<dbReference type="Pfam" id="PF17963">
    <property type="entry name" value="Big_9"/>
    <property type="match status" value="1"/>
</dbReference>
<name>A0A2T7NW21_POMCA</name>
<feature type="chain" id="PRO_5015643025" description="Apple domain-containing protein" evidence="1">
    <location>
        <begin position="19"/>
        <end position="4778"/>
    </location>
</feature>
<accession>A0A2T7NW21</accession>
<keyword evidence="1" id="KW-0732">Signal</keyword>
<dbReference type="InterPro" id="IPR011030">
    <property type="entry name" value="Lipovitellin_superhlx_dom"/>
</dbReference>
<evidence type="ECO:0000256" key="1">
    <source>
        <dbReference type="SAM" id="SignalP"/>
    </source>
</evidence>
<dbReference type="OrthoDB" id="6078676at2759"/>
<dbReference type="Pfam" id="PF01347">
    <property type="entry name" value="Vitellogenin_N"/>
    <property type="match status" value="1"/>
</dbReference>
<dbReference type="STRING" id="400727.A0A2T7NW21"/>
<gene>
    <name evidence="3" type="ORF">C0Q70_15873</name>
</gene>
<dbReference type="Pfam" id="PF17407">
    <property type="entry name" value="Nrap_D6"/>
    <property type="match status" value="1"/>
</dbReference>
<feature type="domain" description="Apple" evidence="2">
    <location>
        <begin position="1822"/>
        <end position="1901"/>
    </location>
</feature>
<dbReference type="PROSITE" id="PS50948">
    <property type="entry name" value="PAN"/>
    <property type="match status" value="1"/>
</dbReference>
<dbReference type="PANTHER" id="PTHR16897:SF2">
    <property type="entry name" value="OS03G0226600 PROTEIN"/>
    <property type="match status" value="1"/>
</dbReference>
<dbReference type="Pfam" id="PF00024">
    <property type="entry name" value="PAN_1"/>
    <property type="match status" value="1"/>
</dbReference>
<dbReference type="EMBL" id="PZQS01000009">
    <property type="protein sequence ID" value="PVD25373.1"/>
    <property type="molecule type" value="Genomic_DNA"/>
</dbReference>
<dbReference type="InterPro" id="IPR035371">
    <property type="entry name" value="Nrap_D6"/>
</dbReference>
<evidence type="ECO:0000259" key="2">
    <source>
        <dbReference type="PROSITE" id="PS50948"/>
    </source>
</evidence>
<dbReference type="InterPro" id="IPR003609">
    <property type="entry name" value="Pan_app"/>
</dbReference>
<dbReference type="SUPFAM" id="SSF57414">
    <property type="entry name" value="Hairpin loop containing domain-like"/>
    <property type="match status" value="1"/>
</dbReference>